<gene>
    <name evidence="2" type="ORF">Gorai_020964</name>
</gene>
<sequence>IALIHILSCSILTFDVGTSRGGQHSSRSCLLQFFSLKSDLVGVDFEVGPLRIKPYKVIQMEEEDLKLLDGDVYSEMIDGSPSIKFL</sequence>
<feature type="chain" id="PRO_5029863452" evidence="1">
    <location>
        <begin position="22"/>
        <end position="86"/>
    </location>
</feature>
<evidence type="ECO:0000256" key="1">
    <source>
        <dbReference type="SAM" id="SignalP"/>
    </source>
</evidence>
<feature type="non-terminal residue" evidence="2">
    <location>
        <position position="86"/>
    </location>
</feature>
<dbReference type="Proteomes" id="UP000593578">
    <property type="component" value="Unassembled WGS sequence"/>
</dbReference>
<protein>
    <submittedName>
        <fullName evidence="2">Uncharacterized protein</fullName>
    </submittedName>
</protein>
<evidence type="ECO:0000313" key="2">
    <source>
        <dbReference type="EMBL" id="MBA0578690.1"/>
    </source>
</evidence>
<name>A0A7J8NPA6_GOSRA</name>
<reference evidence="2 3" key="1">
    <citation type="journal article" date="2019" name="Genome Biol. Evol.">
        <title>Insights into the evolution of the New World diploid cottons (Gossypium, subgenus Houzingenia) based on genome sequencing.</title>
        <authorList>
            <person name="Grover C.E."/>
            <person name="Arick M.A. 2nd"/>
            <person name="Thrash A."/>
            <person name="Conover J.L."/>
            <person name="Sanders W.S."/>
            <person name="Peterson D.G."/>
            <person name="Frelichowski J.E."/>
            <person name="Scheffler J.A."/>
            <person name="Scheffler B.E."/>
            <person name="Wendel J.F."/>
        </authorList>
    </citation>
    <scope>NUCLEOTIDE SEQUENCE [LARGE SCALE GENOMIC DNA]</scope>
    <source>
        <strain evidence="2">8</strain>
        <tissue evidence="2">Leaf</tissue>
    </source>
</reference>
<keyword evidence="1" id="KW-0732">Signal</keyword>
<dbReference type="EMBL" id="JABEZZ010000001">
    <property type="protein sequence ID" value="MBA0578690.1"/>
    <property type="molecule type" value="Genomic_DNA"/>
</dbReference>
<organism evidence="2 3">
    <name type="scientific">Gossypium raimondii</name>
    <name type="common">Peruvian cotton</name>
    <name type="synonym">Gossypium klotzschianum subsp. raimondii</name>
    <dbReference type="NCBI Taxonomy" id="29730"/>
    <lineage>
        <taxon>Eukaryota</taxon>
        <taxon>Viridiplantae</taxon>
        <taxon>Streptophyta</taxon>
        <taxon>Embryophyta</taxon>
        <taxon>Tracheophyta</taxon>
        <taxon>Spermatophyta</taxon>
        <taxon>Magnoliopsida</taxon>
        <taxon>eudicotyledons</taxon>
        <taxon>Gunneridae</taxon>
        <taxon>Pentapetalae</taxon>
        <taxon>rosids</taxon>
        <taxon>malvids</taxon>
        <taxon>Malvales</taxon>
        <taxon>Malvaceae</taxon>
        <taxon>Malvoideae</taxon>
        <taxon>Gossypium</taxon>
    </lineage>
</organism>
<feature type="non-terminal residue" evidence="2">
    <location>
        <position position="1"/>
    </location>
</feature>
<feature type="signal peptide" evidence="1">
    <location>
        <begin position="1"/>
        <end position="21"/>
    </location>
</feature>
<comment type="caution">
    <text evidence="2">The sequence shown here is derived from an EMBL/GenBank/DDBJ whole genome shotgun (WGS) entry which is preliminary data.</text>
</comment>
<evidence type="ECO:0000313" key="3">
    <source>
        <dbReference type="Proteomes" id="UP000593578"/>
    </source>
</evidence>
<proteinExistence type="predicted"/>
<dbReference type="AlphaFoldDB" id="A0A7J8NPA6"/>
<accession>A0A7J8NPA6</accession>